<dbReference type="RefSeq" id="WP_072794250.1">
    <property type="nucleotide sequence ID" value="NZ_FQWM01000010.1"/>
</dbReference>
<evidence type="ECO:0000256" key="1">
    <source>
        <dbReference type="ARBA" id="ARBA00005771"/>
    </source>
</evidence>
<dbReference type="OrthoDB" id="3399180at2"/>
<evidence type="ECO:0000259" key="3">
    <source>
        <dbReference type="Pfam" id="PF00685"/>
    </source>
</evidence>
<dbReference type="PANTHER" id="PTHR11783">
    <property type="entry name" value="SULFOTRANSFERASE SULT"/>
    <property type="match status" value="1"/>
</dbReference>
<dbReference type="Pfam" id="PF00685">
    <property type="entry name" value="Sulfotransfer_1"/>
    <property type="match status" value="1"/>
</dbReference>
<dbReference type="AlphaFoldDB" id="A0A1M5WA59"/>
<dbReference type="InterPro" id="IPR000863">
    <property type="entry name" value="Sulfotransferase_dom"/>
</dbReference>
<dbReference type="SUPFAM" id="SSF52540">
    <property type="entry name" value="P-loop containing nucleoside triphosphate hydrolases"/>
    <property type="match status" value="1"/>
</dbReference>
<evidence type="ECO:0000313" key="5">
    <source>
        <dbReference type="Proteomes" id="UP000184211"/>
    </source>
</evidence>
<evidence type="ECO:0000256" key="2">
    <source>
        <dbReference type="ARBA" id="ARBA00022679"/>
    </source>
</evidence>
<protein>
    <submittedName>
        <fullName evidence="4">Sulfotransferase domain-containing protein</fullName>
    </submittedName>
</protein>
<reference evidence="5" key="1">
    <citation type="submission" date="2016-11" db="EMBL/GenBank/DDBJ databases">
        <authorList>
            <person name="Varghese N."/>
            <person name="Submissions S."/>
        </authorList>
    </citation>
    <scope>NUCLEOTIDE SEQUENCE [LARGE SCALE GENOMIC DNA]</scope>
    <source>
        <strain evidence="5">DSM 28223</strain>
    </source>
</reference>
<sequence length="298" mass="32450">MDEAAPVLAPAVRAYRGSTTDPLRWVTWAPRKGDILVCTPPKCGTTWTQTILAMLVNGGSDLPEKVPVLSPWVDADLGVSADEVATTLAAQKGQRVVKTHTPADGFPIWEGVTVIAVYRHPLDIFFSLRKHEANKKVVAPDHPMSLPVPDSIRQFINEPLDPEDFDKDTLASLTLHYSKTVLSGRYPHLNVFHYSDMLSDGHRTVRHLAQAAGIEAGAELIDQVAEASAFSAMKARAVDYAPVGGTGYWKSDAGFFDSGSSGKWEGQLSQAEIDLFNTRLAELVPDEKARTWLVAGDC</sequence>
<dbReference type="Gene3D" id="3.40.50.300">
    <property type="entry name" value="P-loop containing nucleotide triphosphate hydrolases"/>
    <property type="match status" value="1"/>
</dbReference>
<keyword evidence="2 4" id="KW-0808">Transferase</keyword>
<proteinExistence type="inferred from homology"/>
<name>A0A1M5WA59_9RHOB</name>
<organism evidence="4 5">
    <name type="scientific">Cognatishimia maritima</name>
    <dbReference type="NCBI Taxonomy" id="870908"/>
    <lineage>
        <taxon>Bacteria</taxon>
        <taxon>Pseudomonadati</taxon>
        <taxon>Pseudomonadota</taxon>
        <taxon>Alphaproteobacteria</taxon>
        <taxon>Rhodobacterales</taxon>
        <taxon>Paracoccaceae</taxon>
        <taxon>Cognatishimia</taxon>
    </lineage>
</organism>
<dbReference type="GO" id="GO:0008146">
    <property type="term" value="F:sulfotransferase activity"/>
    <property type="evidence" value="ECO:0007669"/>
    <property type="project" value="InterPro"/>
</dbReference>
<keyword evidence="5" id="KW-1185">Reference proteome</keyword>
<dbReference type="InterPro" id="IPR027417">
    <property type="entry name" value="P-loop_NTPase"/>
</dbReference>
<feature type="domain" description="Sulfotransferase" evidence="3">
    <location>
        <begin position="33"/>
        <end position="278"/>
    </location>
</feature>
<accession>A0A1M5WA59</accession>
<comment type="similarity">
    <text evidence="1">Belongs to the sulfotransferase 1 family.</text>
</comment>
<dbReference type="EMBL" id="FQWM01000010">
    <property type="protein sequence ID" value="SHH84382.1"/>
    <property type="molecule type" value="Genomic_DNA"/>
</dbReference>
<dbReference type="STRING" id="870908.SAMN04488044_0064"/>
<dbReference type="Proteomes" id="UP000184211">
    <property type="component" value="Unassembled WGS sequence"/>
</dbReference>
<gene>
    <name evidence="4" type="ORF">SAMN04488044_0064</name>
</gene>
<evidence type="ECO:0000313" key="4">
    <source>
        <dbReference type="EMBL" id="SHH84382.1"/>
    </source>
</evidence>